<dbReference type="NCBIfam" id="NF046062">
    <property type="entry name" value="citrull_CtlX"/>
    <property type="match status" value="1"/>
</dbReference>
<dbReference type="RefSeq" id="WP_301189184.1">
    <property type="nucleotide sequence ID" value="NZ_JAPDPJ010000005.1"/>
</dbReference>
<evidence type="ECO:0000313" key="1">
    <source>
        <dbReference type="EMBL" id="MCW3785612.1"/>
    </source>
</evidence>
<accession>A0AAE3SE49</accession>
<name>A0AAE3SE49_9BACT</name>
<gene>
    <name evidence="1" type="ORF">OM075_04000</name>
</gene>
<dbReference type="PIRSF" id="PIRSF028188">
    <property type="entry name" value="Amdntrnsf_FN0238"/>
    <property type="match status" value="1"/>
</dbReference>
<proteinExistence type="predicted"/>
<dbReference type="SUPFAM" id="SSF55909">
    <property type="entry name" value="Pentein"/>
    <property type="match status" value="1"/>
</dbReference>
<protein>
    <submittedName>
        <fullName evidence="1">Arginine deiminase-related protein</fullName>
    </submittedName>
</protein>
<keyword evidence="2" id="KW-1185">Reference proteome</keyword>
<reference evidence="1" key="1">
    <citation type="submission" date="2022-10" db="EMBL/GenBank/DDBJ databases">
        <authorList>
            <person name="Yu W.X."/>
        </authorList>
    </citation>
    <scope>NUCLEOTIDE SEQUENCE</scope>
    <source>
        <strain evidence="1">AAT</strain>
    </source>
</reference>
<dbReference type="InterPro" id="IPR014541">
    <property type="entry name" value="Amdntrnsf_FN0238"/>
</dbReference>
<evidence type="ECO:0000313" key="2">
    <source>
        <dbReference type="Proteomes" id="UP001209229"/>
    </source>
</evidence>
<dbReference type="AlphaFoldDB" id="A0AAE3SE49"/>
<dbReference type="PANTHER" id="PTHR43224:SF1">
    <property type="entry name" value="AMIDINOTRANSFERASE"/>
    <property type="match status" value="1"/>
</dbReference>
<comment type="caution">
    <text evidence="1">The sequence shown here is derived from an EMBL/GenBank/DDBJ whole genome shotgun (WGS) entry which is preliminary data.</text>
</comment>
<dbReference type="Gene3D" id="3.75.10.10">
    <property type="entry name" value="L-arginine/glycine Amidinotransferase, Chain A"/>
    <property type="match status" value="1"/>
</dbReference>
<sequence length="306" mass="34712">MKQSTDHIFLVRPENFGFNTETATSNAFQNNIDLNQKEIKEKVLSEFDAYVAKLQGVGVNVTVIEDTASPVKPDAIFPNNWGSFHADGTIILYPMAAPNRRLEKRADVIDFFKTNYKVNKVVDLSKYEQEGKFCEGTGSIIFDHTHKIAYACLSPRTDLDVFKEICEILEYKPVYFISTDKDGKEIYHTNVMMCVSEQFAVVCLESIPNEEERELVIQHLEETGHEIVDITFDQVYQFAGNMLSVKNEQGQEFLVMSQSAYNVLTDDQKESIEHYCNTLPVQVDTIEKIGGGSARCMISEIFLQPA</sequence>
<dbReference type="PANTHER" id="PTHR43224">
    <property type="entry name" value="AMIDINOTRANSFERASE"/>
    <property type="match status" value="1"/>
</dbReference>
<dbReference type="Pfam" id="PF19420">
    <property type="entry name" value="DDAH_eukar"/>
    <property type="match status" value="1"/>
</dbReference>
<organism evidence="1 2">
    <name type="scientific">Plebeiibacterium sediminum</name>
    <dbReference type="NCBI Taxonomy" id="2992112"/>
    <lineage>
        <taxon>Bacteria</taxon>
        <taxon>Pseudomonadati</taxon>
        <taxon>Bacteroidota</taxon>
        <taxon>Bacteroidia</taxon>
        <taxon>Marinilabiliales</taxon>
        <taxon>Marinilabiliaceae</taxon>
        <taxon>Plebeiibacterium</taxon>
    </lineage>
</organism>
<dbReference type="Proteomes" id="UP001209229">
    <property type="component" value="Unassembled WGS sequence"/>
</dbReference>
<dbReference type="EMBL" id="JAPDPJ010000005">
    <property type="protein sequence ID" value="MCW3785612.1"/>
    <property type="molecule type" value="Genomic_DNA"/>
</dbReference>